<reference evidence="2" key="1">
    <citation type="submission" date="2024-05" db="EMBL/GenBank/DDBJ databases">
        <title>Isolation and characterization of Sporomusa carbonis sp. nov., a carboxydotrophic hydrogenogen in the genus of Sporomusa isolated from a charcoal burning pile.</title>
        <authorList>
            <person name="Boeer T."/>
            <person name="Rosenbaum F."/>
            <person name="Eysell L."/>
            <person name="Mueller V."/>
            <person name="Daniel R."/>
            <person name="Poehlein A."/>
        </authorList>
    </citation>
    <scope>NUCLEOTIDE SEQUENCE [LARGE SCALE GENOMIC DNA]</scope>
    <source>
        <strain evidence="2">DSM 10669</strain>
    </source>
</reference>
<name>A0ABZ3IIG3_9FIRM</name>
<sequence length="93" mass="10082">MEFWLALFKIVALLIFCGFAIMIFFGAIGGGDYLGTSVLLSNGGFAPEGYWAVLLTMVIVSVVFIPIYWLYPALPEQFPGFLYAGVNTISGSS</sequence>
<keyword evidence="1" id="KW-0812">Transmembrane</keyword>
<feature type="transmembrane region" description="Helical" evidence="1">
    <location>
        <begin position="7"/>
        <end position="29"/>
    </location>
</feature>
<proteinExistence type="predicted"/>
<feature type="transmembrane region" description="Helical" evidence="1">
    <location>
        <begin position="49"/>
        <end position="71"/>
    </location>
</feature>
<keyword evidence="1" id="KW-1133">Transmembrane helix</keyword>
<accession>A0ABZ3IIG3</accession>
<dbReference type="RefSeq" id="WP_245867640.1">
    <property type="nucleotide sequence ID" value="NZ_CP155573.1"/>
</dbReference>
<keyword evidence="1" id="KW-0472">Membrane</keyword>
<dbReference type="Proteomes" id="UP000216752">
    <property type="component" value="Chromosome"/>
</dbReference>
<organism evidence="2 3">
    <name type="scientific">Sporomusa silvacetica DSM 10669</name>
    <dbReference type="NCBI Taxonomy" id="1123289"/>
    <lineage>
        <taxon>Bacteria</taxon>
        <taxon>Bacillati</taxon>
        <taxon>Bacillota</taxon>
        <taxon>Negativicutes</taxon>
        <taxon>Selenomonadales</taxon>
        <taxon>Sporomusaceae</taxon>
        <taxon>Sporomusa</taxon>
    </lineage>
</organism>
<keyword evidence="3" id="KW-1185">Reference proteome</keyword>
<evidence type="ECO:0000313" key="2">
    <source>
        <dbReference type="EMBL" id="XFO65219.1"/>
    </source>
</evidence>
<gene>
    <name evidence="2" type="ORF">SPSIL_013280</name>
</gene>
<protein>
    <submittedName>
        <fullName evidence="2">Uncharacterized protein</fullName>
    </submittedName>
</protein>
<dbReference type="EMBL" id="CP155573">
    <property type="protein sequence ID" value="XFO65219.1"/>
    <property type="molecule type" value="Genomic_DNA"/>
</dbReference>
<evidence type="ECO:0000256" key="1">
    <source>
        <dbReference type="SAM" id="Phobius"/>
    </source>
</evidence>
<evidence type="ECO:0000313" key="3">
    <source>
        <dbReference type="Proteomes" id="UP000216752"/>
    </source>
</evidence>